<accession>A0A5C5U2Y1</accession>
<dbReference type="Proteomes" id="UP000319980">
    <property type="component" value="Unassembled WGS sequence"/>
</dbReference>
<evidence type="ECO:0000313" key="3">
    <source>
        <dbReference type="EMBL" id="TWT20297.1"/>
    </source>
</evidence>
<evidence type="ECO:0000256" key="2">
    <source>
        <dbReference type="SAM" id="SignalP"/>
    </source>
</evidence>
<keyword evidence="2" id="KW-0732">Signal</keyword>
<protein>
    <submittedName>
        <fullName evidence="3">P-type conjugative transfer protein TrbJ</fullName>
    </submittedName>
</protein>
<feature type="signal peptide" evidence="2">
    <location>
        <begin position="1"/>
        <end position="21"/>
    </location>
</feature>
<feature type="chain" id="PRO_5023146923" evidence="2">
    <location>
        <begin position="22"/>
        <end position="241"/>
    </location>
</feature>
<feature type="coiled-coil region" evidence="1">
    <location>
        <begin position="35"/>
        <end position="94"/>
    </location>
</feature>
<evidence type="ECO:0000256" key="1">
    <source>
        <dbReference type="SAM" id="Coils"/>
    </source>
</evidence>
<organism evidence="3 4">
    <name type="scientific">Luteimonas marina</name>
    <dbReference type="NCBI Taxonomy" id="488485"/>
    <lineage>
        <taxon>Bacteria</taxon>
        <taxon>Pseudomonadati</taxon>
        <taxon>Pseudomonadota</taxon>
        <taxon>Gammaproteobacteria</taxon>
        <taxon>Lysobacterales</taxon>
        <taxon>Lysobacteraceae</taxon>
        <taxon>Luteimonas</taxon>
    </lineage>
</organism>
<dbReference type="NCBIfam" id="TIGR02780">
    <property type="entry name" value="TrbJ_Ti"/>
    <property type="match status" value="1"/>
</dbReference>
<gene>
    <name evidence="3" type="primary">trbJ</name>
    <name evidence="3" type="ORF">FQY83_11230</name>
</gene>
<dbReference type="EMBL" id="VOHK01000004">
    <property type="protein sequence ID" value="TWT20297.1"/>
    <property type="molecule type" value="Genomic_DNA"/>
</dbReference>
<proteinExistence type="predicted"/>
<dbReference type="OrthoDB" id="9807335at2"/>
<dbReference type="RefSeq" id="WP_146388017.1">
    <property type="nucleotide sequence ID" value="NZ_VOHK01000004.1"/>
</dbReference>
<keyword evidence="4" id="KW-1185">Reference proteome</keyword>
<comment type="caution">
    <text evidence="3">The sequence shown here is derived from an EMBL/GenBank/DDBJ whole genome shotgun (WGS) entry which is preliminary data.</text>
</comment>
<dbReference type="NCBIfam" id="NF010448">
    <property type="entry name" value="PRK13874.1"/>
    <property type="match status" value="1"/>
</dbReference>
<keyword evidence="1" id="KW-0175">Coiled coil</keyword>
<sequence>MKKTLLSLLVAGALFAGHAHAQAVVFDPANFQQNLLTAARTLEQINNQVRQLQNEAQMLANDARNLTGLDFSALQELRSALADSQRLIDEARGLAFEVSRMDEQFRRLYPERYTAAVSGGEMASDARERWRNSLEALHTATRLQAQAVENFAIDERALGDLVARSQSAAGQLQAVQATNQLLALQARQAIQGQQLQLAQDRAVALEHARTLAVHEQAREVRRRFRGEGVPYTPTPVRFYGD</sequence>
<reference evidence="3 4" key="1">
    <citation type="journal article" date="2008" name="Int. J. Syst. Evol. Microbiol.">
        <title>Luteimonas marina sp. nov., isolated from seawater.</title>
        <authorList>
            <person name="Baik K.S."/>
            <person name="Park S.C."/>
            <person name="Kim M.S."/>
            <person name="Kim E.M."/>
            <person name="Park C."/>
            <person name="Chun J."/>
            <person name="Seong C.N."/>
        </authorList>
    </citation>
    <scope>NUCLEOTIDE SEQUENCE [LARGE SCALE GENOMIC DNA]</scope>
    <source>
        <strain evidence="3 4">FR1330</strain>
    </source>
</reference>
<dbReference type="InterPro" id="IPR014147">
    <property type="entry name" value="T4SS_TrbJ"/>
</dbReference>
<evidence type="ECO:0000313" key="4">
    <source>
        <dbReference type="Proteomes" id="UP000319980"/>
    </source>
</evidence>
<name>A0A5C5U2Y1_9GAMM</name>
<dbReference type="AlphaFoldDB" id="A0A5C5U2Y1"/>